<dbReference type="PATRIC" id="fig|1179773.3.peg.285"/>
<dbReference type="Proteomes" id="UP000006281">
    <property type="component" value="Chromosome"/>
</dbReference>
<gene>
    <name evidence="1" type="ordered locus">BN6_02810</name>
</gene>
<proteinExistence type="predicted"/>
<keyword evidence="2" id="KW-1185">Reference proteome</keyword>
<accession>K0JTQ3</accession>
<evidence type="ECO:0000313" key="1">
    <source>
        <dbReference type="EMBL" id="CCH27613.1"/>
    </source>
</evidence>
<dbReference type="HOGENOM" id="CLU_2275424_0_0_11"/>
<dbReference type="STRING" id="1179773.BN6_02810"/>
<sequence length="102" mass="11302">MNCTDVRLVSFEGQSGMGRMDRDELEMAAGAGRALDACKRFIARVLDETGGRSTTDYTESVEQWARDLGVVLLDVGWQAMKWAEARGHVVVEGHVEIREDEG</sequence>
<dbReference type="EMBL" id="HE804045">
    <property type="protein sequence ID" value="CCH27613.1"/>
    <property type="molecule type" value="Genomic_DNA"/>
</dbReference>
<organism evidence="1 2">
    <name type="scientific">Saccharothrix espanaensis (strain ATCC 51144 / DSM 44229 / JCM 9112 / NBRC 15066 / NRRL 15764)</name>
    <dbReference type="NCBI Taxonomy" id="1179773"/>
    <lineage>
        <taxon>Bacteria</taxon>
        <taxon>Bacillati</taxon>
        <taxon>Actinomycetota</taxon>
        <taxon>Actinomycetes</taxon>
        <taxon>Pseudonocardiales</taxon>
        <taxon>Pseudonocardiaceae</taxon>
        <taxon>Saccharothrix</taxon>
    </lineage>
</organism>
<dbReference type="KEGG" id="sesp:BN6_02810"/>
<dbReference type="AlphaFoldDB" id="K0JTQ3"/>
<name>K0JTQ3_SACES</name>
<protein>
    <submittedName>
        <fullName evidence="1">Uncharacterized protein</fullName>
    </submittedName>
</protein>
<reference evidence="1 2" key="1">
    <citation type="journal article" date="2012" name="BMC Genomics">
        <title>Complete genome sequence of Saccharothrix espanaensis DSM 44229T and comparison to the other completely sequenced Pseudonocardiaceae.</title>
        <authorList>
            <person name="Strobel T."/>
            <person name="Al-Dilaimi A."/>
            <person name="Blom J."/>
            <person name="Gessner A."/>
            <person name="Kalinowski J."/>
            <person name="Luzhetska M."/>
            <person name="Puhler A."/>
            <person name="Szczepanowski R."/>
            <person name="Bechthold A."/>
            <person name="Ruckert C."/>
        </authorList>
    </citation>
    <scope>NUCLEOTIDE SEQUENCE [LARGE SCALE GENOMIC DNA]</scope>
    <source>
        <strain evidence="2">ATCC 51144 / DSM 44229 / JCM 9112 / NBRC 15066 / NRRL 15764</strain>
    </source>
</reference>
<evidence type="ECO:0000313" key="2">
    <source>
        <dbReference type="Proteomes" id="UP000006281"/>
    </source>
</evidence>